<dbReference type="OrthoDB" id="8778811at2"/>
<dbReference type="InterPro" id="IPR008979">
    <property type="entry name" value="Galactose-bd-like_sf"/>
</dbReference>
<dbReference type="PROSITE" id="PS50022">
    <property type="entry name" value="FA58C_3"/>
    <property type="match status" value="1"/>
</dbReference>
<keyword evidence="4" id="KW-1185">Reference proteome</keyword>
<evidence type="ECO:0000313" key="4">
    <source>
        <dbReference type="Proteomes" id="UP000318422"/>
    </source>
</evidence>
<dbReference type="AlphaFoldDB" id="A0A4Y4CVD9"/>
<dbReference type="EMBL" id="BJNV01000055">
    <property type="protein sequence ID" value="GEC96861.1"/>
    <property type="molecule type" value="Genomic_DNA"/>
</dbReference>
<dbReference type="SUPFAM" id="SSF49785">
    <property type="entry name" value="Galactose-binding domain-like"/>
    <property type="match status" value="1"/>
</dbReference>
<comment type="caution">
    <text evidence="3">The sequence shown here is derived from an EMBL/GenBank/DDBJ whole genome shotgun (WGS) entry which is preliminary data.</text>
</comment>
<dbReference type="RefSeq" id="WP_141353601.1">
    <property type="nucleotide sequence ID" value="NZ_BJNV01000055.1"/>
</dbReference>
<evidence type="ECO:0000256" key="1">
    <source>
        <dbReference type="SAM" id="SignalP"/>
    </source>
</evidence>
<protein>
    <recommendedName>
        <fullName evidence="2">F5/8 type C domain-containing protein</fullName>
    </recommendedName>
</protein>
<evidence type="ECO:0000259" key="2">
    <source>
        <dbReference type="PROSITE" id="PS50022"/>
    </source>
</evidence>
<evidence type="ECO:0000313" key="3">
    <source>
        <dbReference type="EMBL" id="GEC96861.1"/>
    </source>
</evidence>
<dbReference type="Pfam" id="PF07589">
    <property type="entry name" value="PEP-CTERM"/>
    <property type="match status" value="1"/>
</dbReference>
<dbReference type="InterPro" id="IPR013424">
    <property type="entry name" value="Ice-binding_C"/>
</dbReference>
<dbReference type="Pfam" id="PF00754">
    <property type="entry name" value="F5_F8_type_C"/>
    <property type="match status" value="1"/>
</dbReference>
<dbReference type="NCBIfam" id="TIGR02595">
    <property type="entry name" value="PEP_CTERM"/>
    <property type="match status" value="1"/>
</dbReference>
<reference evidence="3 4" key="1">
    <citation type="submission" date="2019-06" db="EMBL/GenBank/DDBJ databases">
        <title>Whole genome shotgun sequence of Zoogloea ramigera NBRC 15342.</title>
        <authorList>
            <person name="Hosoyama A."/>
            <person name="Uohara A."/>
            <person name="Ohji S."/>
            <person name="Ichikawa N."/>
        </authorList>
    </citation>
    <scope>NUCLEOTIDE SEQUENCE [LARGE SCALE GENOMIC DNA]</scope>
    <source>
        <strain evidence="3 4">NBRC 15342</strain>
    </source>
</reference>
<accession>A0A4Y4CVD9</accession>
<feature type="signal peptide" evidence="1">
    <location>
        <begin position="1"/>
        <end position="25"/>
    </location>
</feature>
<proteinExistence type="predicted"/>
<name>A0A4Y4CVD9_ZOORA</name>
<keyword evidence="1" id="KW-0732">Signal</keyword>
<sequence>MSLPTLRQLALATIITGLLQGGAAAAPINPASYSFDQATDCGTWCYHDPAYTKLTDGVLGKAGWAVNDGQEWAGWAYDRTVNVDFDFGTRRLIDTVRVGSTQDSHADVMLPSVTVFSSDDGATWSQILSLSVAATPANGVDPSSSAPHGFLTLPGLGTEARYLRVAATANGPWLLIDEVQFDDGLSAIPEPVTLALLGLGLAALGLVRRR</sequence>
<feature type="chain" id="PRO_5021494989" description="F5/8 type C domain-containing protein" evidence="1">
    <location>
        <begin position="26"/>
        <end position="210"/>
    </location>
</feature>
<feature type="domain" description="F5/8 type C" evidence="2">
    <location>
        <begin position="11"/>
        <end position="184"/>
    </location>
</feature>
<dbReference type="InterPro" id="IPR000421">
    <property type="entry name" value="FA58C"/>
</dbReference>
<organism evidence="3 4">
    <name type="scientific">Zoogloea ramigera</name>
    <dbReference type="NCBI Taxonomy" id="350"/>
    <lineage>
        <taxon>Bacteria</taxon>
        <taxon>Pseudomonadati</taxon>
        <taxon>Pseudomonadota</taxon>
        <taxon>Betaproteobacteria</taxon>
        <taxon>Rhodocyclales</taxon>
        <taxon>Zoogloeaceae</taxon>
        <taxon>Zoogloea</taxon>
    </lineage>
</organism>
<dbReference type="Gene3D" id="2.60.120.1190">
    <property type="match status" value="1"/>
</dbReference>
<gene>
    <name evidence="3" type="ORF">ZRA01_29340</name>
</gene>
<dbReference type="Proteomes" id="UP000318422">
    <property type="component" value="Unassembled WGS sequence"/>
</dbReference>